<reference evidence="1 2" key="1">
    <citation type="submission" date="2012-06" db="EMBL/GenBank/DDBJ databases">
        <title>Finished chromosome of genome of Oscillatoria acuminata PCC 6304.</title>
        <authorList>
            <consortium name="US DOE Joint Genome Institute"/>
            <person name="Gugger M."/>
            <person name="Coursin T."/>
            <person name="Rippka R."/>
            <person name="Tandeau De Marsac N."/>
            <person name="Huntemann M."/>
            <person name="Wei C.-L."/>
            <person name="Han J."/>
            <person name="Detter J.C."/>
            <person name="Han C."/>
            <person name="Tapia R."/>
            <person name="Davenport K."/>
            <person name="Daligault H."/>
            <person name="Erkkila T."/>
            <person name="Gu W."/>
            <person name="Munk A.C.C."/>
            <person name="Teshima H."/>
            <person name="Xu Y."/>
            <person name="Chain P."/>
            <person name="Chen A."/>
            <person name="Krypides N."/>
            <person name="Mavromatis K."/>
            <person name="Markowitz V."/>
            <person name="Szeto E."/>
            <person name="Ivanova N."/>
            <person name="Mikhailova N."/>
            <person name="Ovchinnikova G."/>
            <person name="Pagani I."/>
            <person name="Pati A."/>
            <person name="Goodwin L."/>
            <person name="Peters L."/>
            <person name="Pitluck S."/>
            <person name="Woyke T."/>
            <person name="Kerfeld C."/>
        </authorList>
    </citation>
    <scope>NUCLEOTIDE SEQUENCE [LARGE SCALE GENOMIC DNA]</scope>
    <source>
        <strain evidence="1 2">PCC 6304</strain>
    </source>
</reference>
<accession>K9THI9</accession>
<keyword evidence="2" id="KW-1185">Reference proteome</keyword>
<dbReference type="HOGENOM" id="CLU_2059018_0_0_3"/>
<gene>
    <name evidence="1" type="ORF">Oscil6304_1941</name>
</gene>
<sequence>MRSALGNCFKGPGCLGPFGAICFWGPHQVAAAYTKLNIYALLSPYYFRCFFGRNRLLFWAYYGEREWVMGIIKKVLSLKGEGNPGLNKANLIRETSFSTSIGGSYGKTNNGIHVRRSKH</sequence>
<protein>
    <submittedName>
        <fullName evidence="1">Uncharacterized protein</fullName>
    </submittedName>
</protein>
<organism evidence="1 2">
    <name type="scientific">Oscillatoria acuminata PCC 6304</name>
    <dbReference type="NCBI Taxonomy" id="56110"/>
    <lineage>
        <taxon>Bacteria</taxon>
        <taxon>Bacillati</taxon>
        <taxon>Cyanobacteriota</taxon>
        <taxon>Cyanophyceae</taxon>
        <taxon>Oscillatoriophycideae</taxon>
        <taxon>Oscillatoriales</taxon>
        <taxon>Oscillatoriaceae</taxon>
        <taxon>Oscillatoria</taxon>
    </lineage>
</organism>
<dbReference type="Proteomes" id="UP000010367">
    <property type="component" value="Chromosome"/>
</dbReference>
<dbReference type="InParanoid" id="K9THI9"/>
<name>K9THI9_9CYAN</name>
<dbReference type="STRING" id="56110.Oscil6304_1941"/>
<dbReference type="EMBL" id="CP003607">
    <property type="protein sequence ID" value="AFY81611.1"/>
    <property type="molecule type" value="Genomic_DNA"/>
</dbReference>
<proteinExistence type="predicted"/>
<evidence type="ECO:0000313" key="2">
    <source>
        <dbReference type="Proteomes" id="UP000010367"/>
    </source>
</evidence>
<dbReference type="AlphaFoldDB" id="K9THI9"/>
<dbReference type="KEGG" id="oac:Oscil6304_1941"/>
<evidence type="ECO:0000313" key="1">
    <source>
        <dbReference type="EMBL" id="AFY81611.1"/>
    </source>
</evidence>